<proteinExistence type="predicted"/>
<comment type="caution">
    <text evidence="1">The sequence shown here is derived from an EMBL/GenBank/DDBJ whole genome shotgun (WGS) entry which is preliminary data.</text>
</comment>
<protein>
    <submittedName>
        <fullName evidence="1">Uncharacterized protein</fullName>
    </submittedName>
</protein>
<reference evidence="1" key="1">
    <citation type="submission" date="2022-04" db="EMBL/GenBank/DDBJ databases">
        <title>Genome of the entomopathogenic fungus Entomophthora muscae.</title>
        <authorList>
            <person name="Elya C."/>
            <person name="Lovett B.R."/>
            <person name="Lee E."/>
            <person name="Macias A.M."/>
            <person name="Hajek A.E."/>
            <person name="De Bivort B.L."/>
            <person name="Kasson M.T."/>
            <person name="De Fine Licht H.H."/>
            <person name="Stajich J.E."/>
        </authorList>
    </citation>
    <scope>NUCLEOTIDE SEQUENCE</scope>
    <source>
        <strain evidence="1">Berkeley</strain>
    </source>
</reference>
<organism evidence="1 2">
    <name type="scientific">Entomophthora muscae</name>
    <dbReference type="NCBI Taxonomy" id="34485"/>
    <lineage>
        <taxon>Eukaryota</taxon>
        <taxon>Fungi</taxon>
        <taxon>Fungi incertae sedis</taxon>
        <taxon>Zoopagomycota</taxon>
        <taxon>Entomophthoromycotina</taxon>
        <taxon>Entomophthoromycetes</taxon>
        <taxon>Entomophthorales</taxon>
        <taxon>Entomophthoraceae</taxon>
        <taxon>Entomophthora</taxon>
    </lineage>
</organism>
<keyword evidence="2" id="KW-1185">Reference proteome</keyword>
<name>A0ACC2UL76_9FUNG</name>
<dbReference type="Proteomes" id="UP001165960">
    <property type="component" value="Unassembled WGS sequence"/>
</dbReference>
<dbReference type="EMBL" id="QTSX02000258">
    <property type="protein sequence ID" value="KAJ9087465.1"/>
    <property type="molecule type" value="Genomic_DNA"/>
</dbReference>
<gene>
    <name evidence="1" type="ORF">DSO57_1033180</name>
</gene>
<accession>A0ACC2UL76</accession>
<sequence>MVPTTRPWALVGQSASYQVSTPSMVDPTLLPTGFPCAILDVVPKTEQENFKGKDMNLKEDVIFIGK</sequence>
<evidence type="ECO:0000313" key="2">
    <source>
        <dbReference type="Proteomes" id="UP001165960"/>
    </source>
</evidence>
<evidence type="ECO:0000313" key="1">
    <source>
        <dbReference type="EMBL" id="KAJ9087465.1"/>
    </source>
</evidence>